<keyword evidence="2" id="KW-1185">Reference proteome</keyword>
<dbReference type="EMBL" id="AJIL01000063">
    <property type="protein sequence ID" value="KNE97850.1"/>
    <property type="molecule type" value="Genomic_DNA"/>
</dbReference>
<name>A0A0L0VEZ3_9BASI</name>
<accession>A0A0L0VEZ3</accession>
<evidence type="ECO:0000313" key="2">
    <source>
        <dbReference type="Proteomes" id="UP000054564"/>
    </source>
</evidence>
<evidence type="ECO:0000313" key="1">
    <source>
        <dbReference type="EMBL" id="KNE97850.1"/>
    </source>
</evidence>
<reference evidence="2" key="1">
    <citation type="submission" date="2014-03" db="EMBL/GenBank/DDBJ databases">
        <title>The Genome Sequence of Puccinia striiformis f. sp. tritici PST-78.</title>
        <authorList>
            <consortium name="The Broad Institute Genome Sequencing Platform"/>
            <person name="Cuomo C."/>
            <person name="Hulbert S."/>
            <person name="Chen X."/>
            <person name="Walker B."/>
            <person name="Young S.K."/>
            <person name="Zeng Q."/>
            <person name="Gargeya S."/>
            <person name="Fitzgerald M."/>
            <person name="Haas B."/>
            <person name="Abouelleil A."/>
            <person name="Alvarado L."/>
            <person name="Arachchi H.M."/>
            <person name="Berlin A.M."/>
            <person name="Chapman S.B."/>
            <person name="Goldberg J."/>
            <person name="Griggs A."/>
            <person name="Gujja S."/>
            <person name="Hansen M."/>
            <person name="Howarth C."/>
            <person name="Imamovic A."/>
            <person name="Larimer J."/>
            <person name="McCowan C."/>
            <person name="Montmayeur A."/>
            <person name="Murphy C."/>
            <person name="Neiman D."/>
            <person name="Pearson M."/>
            <person name="Priest M."/>
            <person name="Roberts A."/>
            <person name="Saif S."/>
            <person name="Shea T."/>
            <person name="Sisk P."/>
            <person name="Sykes S."/>
            <person name="Wortman J."/>
            <person name="Nusbaum C."/>
            <person name="Birren B."/>
        </authorList>
    </citation>
    <scope>NUCLEOTIDE SEQUENCE [LARGE SCALE GENOMIC DNA]</scope>
    <source>
        <strain evidence="2">race PST-78</strain>
    </source>
</reference>
<proteinExistence type="predicted"/>
<protein>
    <submittedName>
        <fullName evidence="1">Uncharacterized protein</fullName>
    </submittedName>
</protein>
<organism evidence="1 2">
    <name type="scientific">Puccinia striiformis f. sp. tritici PST-78</name>
    <dbReference type="NCBI Taxonomy" id="1165861"/>
    <lineage>
        <taxon>Eukaryota</taxon>
        <taxon>Fungi</taxon>
        <taxon>Dikarya</taxon>
        <taxon>Basidiomycota</taxon>
        <taxon>Pucciniomycotina</taxon>
        <taxon>Pucciniomycetes</taxon>
        <taxon>Pucciniales</taxon>
        <taxon>Pucciniaceae</taxon>
        <taxon>Puccinia</taxon>
    </lineage>
</organism>
<dbReference type="AlphaFoldDB" id="A0A0L0VEZ3"/>
<sequence>MIGGCGRDGQPGLAIMFVEPKRRSGLNTLEAIAKADRTTDDVQMDSLAITPVCLRIAFSIDNLHGYIPMNCDDLNYLHEQNREIDKGFPLCRCSNCAPEEAALLRANMMKLKVSNFEDSLDHPDKLTHKPPLTTDAPLKKSHRAQVSKAQKLSPALDHLAATLVEDFDTFFFKTYKRAQSFLPCKLFGFWKLIILLKDLTASRVQKILVI</sequence>
<comment type="caution">
    <text evidence="1">The sequence shown here is derived from an EMBL/GenBank/DDBJ whole genome shotgun (WGS) entry which is preliminary data.</text>
</comment>
<dbReference type="Proteomes" id="UP000054564">
    <property type="component" value="Unassembled WGS sequence"/>
</dbReference>
<gene>
    <name evidence="1" type="ORF">PSTG_08872</name>
</gene>